<proteinExistence type="predicted"/>
<sequence>MRRLSYSIAAVAALLLAPAAIACEGLSVEAPWVRQPPPGAPVMAGFAQLLNQGKTAITVSTFDSADFGRVELHRSSMVDGMMRMERIAALSVAPGERVTLAPGGYHLMLMQPRQTIGERTRIQLHCADGTLSAEFPVRATAP</sequence>
<dbReference type="InterPro" id="IPR036182">
    <property type="entry name" value="PCuAC_sf"/>
</dbReference>
<accession>A0A1M5PXN9</accession>
<dbReference type="PANTHER" id="PTHR36302">
    <property type="entry name" value="BLR7088 PROTEIN"/>
    <property type="match status" value="1"/>
</dbReference>
<dbReference type="AlphaFoldDB" id="A0A1M5PXN9"/>
<gene>
    <name evidence="2" type="ORF">SAMN04488068_2363</name>
</gene>
<dbReference type="STRING" id="490188.SAMN04488068_2363"/>
<name>A0A1M5PXN9_9GAMM</name>
<evidence type="ECO:0000256" key="1">
    <source>
        <dbReference type="SAM" id="SignalP"/>
    </source>
</evidence>
<organism evidence="2 3">
    <name type="scientific">Hydrocarboniphaga daqingensis</name>
    <dbReference type="NCBI Taxonomy" id="490188"/>
    <lineage>
        <taxon>Bacteria</taxon>
        <taxon>Pseudomonadati</taxon>
        <taxon>Pseudomonadota</taxon>
        <taxon>Gammaproteobacteria</taxon>
        <taxon>Nevskiales</taxon>
        <taxon>Nevskiaceae</taxon>
        <taxon>Hydrocarboniphaga</taxon>
    </lineage>
</organism>
<dbReference type="Proteomes" id="UP000199758">
    <property type="component" value="Unassembled WGS sequence"/>
</dbReference>
<keyword evidence="1" id="KW-0732">Signal</keyword>
<feature type="signal peptide" evidence="1">
    <location>
        <begin position="1"/>
        <end position="22"/>
    </location>
</feature>
<keyword evidence="3" id="KW-1185">Reference proteome</keyword>
<dbReference type="PROSITE" id="PS51257">
    <property type="entry name" value="PROKAR_LIPOPROTEIN"/>
    <property type="match status" value="1"/>
</dbReference>
<evidence type="ECO:0008006" key="4">
    <source>
        <dbReference type="Google" id="ProtNLM"/>
    </source>
</evidence>
<evidence type="ECO:0000313" key="2">
    <source>
        <dbReference type="EMBL" id="SHH06301.1"/>
    </source>
</evidence>
<reference evidence="2 3" key="1">
    <citation type="submission" date="2016-11" db="EMBL/GenBank/DDBJ databases">
        <authorList>
            <person name="Jaros S."/>
            <person name="Januszkiewicz K."/>
            <person name="Wedrychowicz H."/>
        </authorList>
    </citation>
    <scope>NUCLEOTIDE SEQUENCE [LARGE SCALE GENOMIC DNA]</scope>
    <source>
        <strain evidence="2 3">CGMCC 1.7049</strain>
    </source>
</reference>
<dbReference type="Pfam" id="PF04314">
    <property type="entry name" value="PCuAC"/>
    <property type="match status" value="1"/>
</dbReference>
<dbReference type="InterPro" id="IPR058248">
    <property type="entry name" value="Lxx211020-like"/>
</dbReference>
<dbReference type="Gene3D" id="2.60.40.1890">
    <property type="entry name" value="PCu(A)C copper chaperone"/>
    <property type="match status" value="1"/>
</dbReference>
<feature type="chain" id="PRO_5013291062" description="Copper(I)-binding protein" evidence="1">
    <location>
        <begin position="23"/>
        <end position="142"/>
    </location>
</feature>
<dbReference type="InterPro" id="IPR007410">
    <property type="entry name" value="LpqE-like"/>
</dbReference>
<dbReference type="OrthoDB" id="9796962at2"/>
<dbReference type="PANTHER" id="PTHR36302:SF1">
    <property type="entry name" value="COPPER CHAPERONE PCU(A)C"/>
    <property type="match status" value="1"/>
</dbReference>
<dbReference type="EMBL" id="FQWZ01000005">
    <property type="protein sequence ID" value="SHH06301.1"/>
    <property type="molecule type" value="Genomic_DNA"/>
</dbReference>
<dbReference type="SUPFAM" id="SSF110087">
    <property type="entry name" value="DR1885-like metal-binding protein"/>
    <property type="match status" value="1"/>
</dbReference>
<dbReference type="RefSeq" id="WP_072897814.1">
    <property type="nucleotide sequence ID" value="NZ_FQWZ01000005.1"/>
</dbReference>
<protein>
    <recommendedName>
        <fullName evidence="4">Copper(I)-binding protein</fullName>
    </recommendedName>
</protein>
<evidence type="ECO:0000313" key="3">
    <source>
        <dbReference type="Proteomes" id="UP000199758"/>
    </source>
</evidence>